<protein>
    <submittedName>
        <fullName evidence="2">Uncharacterized protein</fullName>
    </submittedName>
</protein>
<dbReference type="AlphaFoldDB" id="A0A0E9VAW3"/>
<name>A0A0E9VAW3_ANGAN</name>
<feature type="transmembrane region" description="Helical" evidence="1">
    <location>
        <begin position="20"/>
        <end position="37"/>
    </location>
</feature>
<keyword evidence="1" id="KW-1133">Transmembrane helix</keyword>
<evidence type="ECO:0000313" key="2">
    <source>
        <dbReference type="EMBL" id="JAH75181.1"/>
    </source>
</evidence>
<proteinExistence type="predicted"/>
<reference evidence="2" key="1">
    <citation type="submission" date="2014-11" db="EMBL/GenBank/DDBJ databases">
        <authorList>
            <person name="Amaro Gonzalez C."/>
        </authorList>
    </citation>
    <scope>NUCLEOTIDE SEQUENCE</scope>
</reference>
<keyword evidence="1" id="KW-0812">Transmembrane</keyword>
<reference evidence="2" key="2">
    <citation type="journal article" date="2015" name="Fish Shellfish Immunol.">
        <title>Early steps in the European eel (Anguilla anguilla)-Vibrio vulnificus interaction in the gills: Role of the RtxA13 toxin.</title>
        <authorList>
            <person name="Callol A."/>
            <person name="Pajuelo D."/>
            <person name="Ebbesson L."/>
            <person name="Teles M."/>
            <person name="MacKenzie S."/>
            <person name="Amaro C."/>
        </authorList>
    </citation>
    <scope>NUCLEOTIDE SEQUENCE</scope>
</reference>
<organism evidence="2">
    <name type="scientific">Anguilla anguilla</name>
    <name type="common">European freshwater eel</name>
    <name type="synonym">Muraena anguilla</name>
    <dbReference type="NCBI Taxonomy" id="7936"/>
    <lineage>
        <taxon>Eukaryota</taxon>
        <taxon>Metazoa</taxon>
        <taxon>Chordata</taxon>
        <taxon>Craniata</taxon>
        <taxon>Vertebrata</taxon>
        <taxon>Euteleostomi</taxon>
        <taxon>Actinopterygii</taxon>
        <taxon>Neopterygii</taxon>
        <taxon>Teleostei</taxon>
        <taxon>Anguilliformes</taxon>
        <taxon>Anguillidae</taxon>
        <taxon>Anguilla</taxon>
    </lineage>
</organism>
<keyword evidence="1" id="KW-0472">Membrane</keyword>
<accession>A0A0E9VAW3</accession>
<evidence type="ECO:0000256" key="1">
    <source>
        <dbReference type="SAM" id="Phobius"/>
    </source>
</evidence>
<sequence>MQGRSLKSNEVEYRLSDTAAFLFPFPKLLLGGYLLYFQNLK</sequence>
<dbReference type="EMBL" id="GBXM01033396">
    <property type="protein sequence ID" value="JAH75181.1"/>
    <property type="molecule type" value="Transcribed_RNA"/>
</dbReference>